<reference evidence="3 4" key="1">
    <citation type="journal article" date="2006" name="Nature">
        <title>Global trends of whole-genome duplications revealed by the ciliate Paramecium tetraurelia.</title>
        <authorList>
            <consortium name="Genoscope"/>
            <person name="Aury J.-M."/>
            <person name="Jaillon O."/>
            <person name="Duret L."/>
            <person name="Noel B."/>
            <person name="Jubin C."/>
            <person name="Porcel B.M."/>
            <person name="Segurens B."/>
            <person name="Daubin V."/>
            <person name="Anthouard V."/>
            <person name="Aiach N."/>
            <person name="Arnaiz O."/>
            <person name="Billaut A."/>
            <person name="Beisson J."/>
            <person name="Blanc I."/>
            <person name="Bouhouche K."/>
            <person name="Camara F."/>
            <person name="Duharcourt S."/>
            <person name="Guigo R."/>
            <person name="Gogendeau D."/>
            <person name="Katinka M."/>
            <person name="Keller A.-M."/>
            <person name="Kissmehl R."/>
            <person name="Klotz C."/>
            <person name="Koll F."/>
            <person name="Le Moue A."/>
            <person name="Lepere C."/>
            <person name="Malinsky S."/>
            <person name="Nowacki M."/>
            <person name="Nowak J.K."/>
            <person name="Plattner H."/>
            <person name="Poulain J."/>
            <person name="Ruiz F."/>
            <person name="Serrano V."/>
            <person name="Zagulski M."/>
            <person name="Dessen P."/>
            <person name="Betermier M."/>
            <person name="Weissenbach J."/>
            <person name="Scarpelli C."/>
            <person name="Schachter V."/>
            <person name="Sperling L."/>
            <person name="Meyer E."/>
            <person name="Cohen J."/>
            <person name="Wincker P."/>
        </authorList>
    </citation>
    <scope>NUCLEOTIDE SEQUENCE [LARGE SCALE GENOMIC DNA]</scope>
    <source>
        <strain evidence="3 4">Stock d4-2</strain>
    </source>
</reference>
<organism evidence="3 4">
    <name type="scientific">Paramecium tetraurelia</name>
    <dbReference type="NCBI Taxonomy" id="5888"/>
    <lineage>
        <taxon>Eukaryota</taxon>
        <taxon>Sar</taxon>
        <taxon>Alveolata</taxon>
        <taxon>Ciliophora</taxon>
        <taxon>Intramacronucleata</taxon>
        <taxon>Oligohymenophorea</taxon>
        <taxon>Peniculida</taxon>
        <taxon>Parameciidae</taxon>
        <taxon>Paramecium</taxon>
    </lineage>
</organism>
<dbReference type="PANTHER" id="PTHR43650:SF1">
    <property type="entry name" value="PYROPHOSPHATE--FRUCTOSE 6-PHOSPHATE 1-PHOSPHOTRANSFERASE SUBUNIT BETA 2"/>
    <property type="match status" value="1"/>
</dbReference>
<dbReference type="EMBL" id="CT867993">
    <property type="protein sequence ID" value="CAK57650.1"/>
    <property type="molecule type" value="Genomic_DNA"/>
</dbReference>
<keyword evidence="1" id="KW-0963">Cytoplasm</keyword>
<dbReference type="STRING" id="5888.A0BGI3"/>
<proteinExistence type="predicted"/>
<dbReference type="PANTHER" id="PTHR43650">
    <property type="entry name" value="PYROPHOSPHATE--FRUCTOSE 6-PHOSPHATE 1-PHOSPHOTRANSFERASE"/>
    <property type="match status" value="1"/>
</dbReference>
<gene>
    <name evidence="3" type="ORF">GSPATT00028685001</name>
</gene>
<dbReference type="OrthoDB" id="537915at2759"/>
<name>A0BGI3_PARTE</name>
<dbReference type="Proteomes" id="UP000000600">
    <property type="component" value="Unassembled WGS sequence"/>
</dbReference>
<dbReference type="InParanoid" id="A0BGI3"/>
<dbReference type="GeneID" id="5010832"/>
<dbReference type="KEGG" id="ptm:GSPATT00028685001"/>
<dbReference type="HOGENOM" id="CLU_1392567_0_0_1"/>
<accession>A0BGI3</accession>
<dbReference type="AlphaFoldDB" id="A0BGI3"/>
<protein>
    <submittedName>
        <fullName evidence="3">Uncharacterized protein</fullName>
    </submittedName>
</protein>
<evidence type="ECO:0000256" key="2">
    <source>
        <dbReference type="ARBA" id="ARBA00023152"/>
    </source>
</evidence>
<sequence length="196" mass="23523">MEREVHGGIQLSQIETERLLMYLVAEELKVRKAESKYKGAFSFILLFLRISKQMYLPLKIMRSIWLFGSLKHLKRINQLLRLSKGYCRPNWKMAFYLNSILVMCLWRHNQLLLIMSWIQNSNFSNTSVRISKNWYLKDHYENPGLIQFYSSMARRPTFTIDLSYECYVDQIEEIERLVEIISENVELICLIWQLLN</sequence>
<keyword evidence="2" id="KW-0324">Glycolysis</keyword>
<keyword evidence="4" id="KW-1185">Reference proteome</keyword>
<dbReference type="GO" id="GO:0006096">
    <property type="term" value="P:glycolytic process"/>
    <property type="evidence" value="ECO:0007669"/>
    <property type="project" value="UniProtKB-KW"/>
</dbReference>
<dbReference type="RefSeq" id="XP_001425048.1">
    <property type="nucleotide sequence ID" value="XM_001425011.1"/>
</dbReference>
<evidence type="ECO:0000313" key="3">
    <source>
        <dbReference type="EMBL" id="CAK57650.1"/>
    </source>
</evidence>
<evidence type="ECO:0000256" key="1">
    <source>
        <dbReference type="ARBA" id="ARBA00022490"/>
    </source>
</evidence>
<evidence type="ECO:0000313" key="4">
    <source>
        <dbReference type="Proteomes" id="UP000000600"/>
    </source>
</evidence>